<dbReference type="GO" id="GO:0005524">
    <property type="term" value="F:ATP binding"/>
    <property type="evidence" value="ECO:0007669"/>
    <property type="project" value="UniProtKB-KW"/>
</dbReference>
<dbReference type="InterPro" id="IPR025476">
    <property type="entry name" value="Helitron_helicase-like"/>
</dbReference>
<comment type="cofactor">
    <cofactor evidence="1">
        <name>Mg(2+)</name>
        <dbReference type="ChEBI" id="CHEBI:18420"/>
    </cofactor>
</comment>
<organism evidence="5">
    <name type="scientific">Sesamum radiatum</name>
    <name type="common">Black benniseed</name>
    <dbReference type="NCBI Taxonomy" id="300843"/>
    <lineage>
        <taxon>Eukaryota</taxon>
        <taxon>Viridiplantae</taxon>
        <taxon>Streptophyta</taxon>
        <taxon>Embryophyta</taxon>
        <taxon>Tracheophyta</taxon>
        <taxon>Spermatophyta</taxon>
        <taxon>Magnoliopsida</taxon>
        <taxon>eudicotyledons</taxon>
        <taxon>Gunneridae</taxon>
        <taxon>Pentapetalae</taxon>
        <taxon>asterids</taxon>
        <taxon>lamiids</taxon>
        <taxon>Lamiales</taxon>
        <taxon>Pedaliaceae</taxon>
        <taxon>Sesamum</taxon>
    </lineage>
</organism>
<dbReference type="AlphaFoldDB" id="A0AAW2L0A6"/>
<dbReference type="GO" id="GO:0006281">
    <property type="term" value="P:DNA repair"/>
    <property type="evidence" value="ECO:0007669"/>
    <property type="project" value="UniProtKB-KW"/>
</dbReference>
<evidence type="ECO:0000259" key="3">
    <source>
        <dbReference type="Pfam" id="PF05970"/>
    </source>
</evidence>
<sequence>MPTNYLSAPANQFEASTLRAPTSNRNDGPVVSYSSHFVEEPQYGNSSRNARRIRTNSYHNCARNCYPSRDVCRLELLLPTICSYCRAKLFRRETQSLCCKGGKVDIPEIPVPIQLLNLFTDDSAEGRTFRQNIRAYNHVFSFTSMGVALDENLPAFNQGIYTFRAHGLIYHRIGSLLPPPGVRPRYLQMFIYDTVNELQHRLQESGGLDPELIKKTRHILDAHNPFVKIFRQLARRPDVRDCRLLIRERPGTHIQYTLPTASQVAAILVGGEELMEASDRDIIVQTVGGELINIKDYAGYYDPLQYPLLLPYGTYGWHSNYQSVRGRRITCCDYYAYMLQIEAQKLRWIRFHQNDIRAELYEGLQDCLNAGENDAGNVGRRIILPSSFTGSPRDMYQRYQDAMTIVQKFGKPDIFLTMTCNPSWKEIKDQLLRGQTPQDRPDLLTRIFRAKCEELKEDIFHKGVLGKTIAHVHVIEFQKRGLPHVHMLVIFDEDDKLNTQEDYDCVVRAEIPDKDEEPELFVALDNEGEVVVDNGWVVPYNPWLLLKYDCHINVEICSSVKSIKYLYKYVYKGPDCIVFEVRPGPTYDEISQYVDGRWICAPEALWRIFKFPMSRIYPSVVRLQIHLPNIQQVQFCSHQSISDVLADERNSRTMLTEFFKIYIEEQEQNMYLYRDFSKYYRWLPSERKWLKRSTTQKVIGRVYAVAPSEGERFYLRLLLNHVTGPKSFDDLLTVDGVHYLTFNQAAEKHGLLEDDNSIRECLVEARSFRLPSALRRLFATILLYCEPSGVRMLWEENYPHMIEDYPSSSNINNLYIMNKLLHDINDILQQHKRSIKEFDLPQMSEGFEDLRAISSVIEHELSIPILDGDLHGSRVLNAEMMDALFWQLQHQTEHQLYLDEAPMANRKAFETVDRTFRDMLGVDLPFGGKVMILGCDFRQVLPVVINGTKSQIIKASIVESSLWSSVKVLNLSENMRAQHDPYFSDFLLRVGNGDEPTIENDMIRIPDSMAMHWEGENSIDELINAIFPDLSSHMYDTDYMENRAIITPLNDDVNKLNEKAISAFPGEEVTYYSFDSVPDDTRNLYLLEFLNSISPGNLPPHKLVLKKGVSTSRARAELDHFWLARARARFSFSGLELELDELFWFGLELELDKKNDREKKHSRRWWPTKEEKRSGSPMKNHEEERREVTGETTIGGGSRFSQLARKRGVDWWWTQADSRHRRCSPLRCCCCCAAAAAAAAPLPLLLLLRRCRCCAAGGDGGFVEWGGFGF</sequence>
<protein>
    <recommendedName>
        <fullName evidence="1">ATP-dependent DNA helicase</fullName>
        <ecNumber evidence="1">5.6.2.3</ecNumber>
    </recommendedName>
</protein>
<feature type="domain" description="DNA helicase Pif1-like DEAD-box helicase" evidence="3">
    <location>
        <begin position="894"/>
        <end position="997"/>
    </location>
</feature>
<keyword evidence="1" id="KW-0233">DNA recombination</keyword>
<feature type="region of interest" description="Disordered" evidence="2">
    <location>
        <begin position="1160"/>
        <end position="1193"/>
    </location>
</feature>
<keyword evidence="1" id="KW-0547">Nucleotide-binding</keyword>
<evidence type="ECO:0000256" key="1">
    <source>
        <dbReference type="RuleBase" id="RU363044"/>
    </source>
</evidence>
<comment type="similarity">
    <text evidence="1">Belongs to the helicase family.</text>
</comment>
<name>A0AAW2L0A6_SESRA</name>
<feature type="compositionally biased region" description="Basic and acidic residues" evidence="2">
    <location>
        <begin position="1167"/>
        <end position="1189"/>
    </location>
</feature>
<evidence type="ECO:0000256" key="2">
    <source>
        <dbReference type="SAM" id="MobiDB-lite"/>
    </source>
</evidence>
<dbReference type="Pfam" id="PF14214">
    <property type="entry name" value="Helitron_like_N"/>
    <property type="match status" value="1"/>
</dbReference>
<dbReference type="GO" id="GO:0043139">
    <property type="term" value="F:5'-3' DNA helicase activity"/>
    <property type="evidence" value="ECO:0007669"/>
    <property type="project" value="UniProtKB-EC"/>
</dbReference>
<dbReference type="Pfam" id="PF05970">
    <property type="entry name" value="PIF1"/>
    <property type="match status" value="1"/>
</dbReference>
<comment type="catalytic activity">
    <reaction evidence="1">
        <text>ATP + H2O = ADP + phosphate + H(+)</text>
        <dbReference type="Rhea" id="RHEA:13065"/>
        <dbReference type="ChEBI" id="CHEBI:15377"/>
        <dbReference type="ChEBI" id="CHEBI:15378"/>
        <dbReference type="ChEBI" id="CHEBI:30616"/>
        <dbReference type="ChEBI" id="CHEBI:43474"/>
        <dbReference type="ChEBI" id="CHEBI:456216"/>
        <dbReference type="EC" id="5.6.2.3"/>
    </reaction>
</comment>
<dbReference type="PANTHER" id="PTHR10492">
    <property type="match status" value="1"/>
</dbReference>
<dbReference type="InterPro" id="IPR010285">
    <property type="entry name" value="DNA_helicase_pif1-like_DEAD"/>
</dbReference>
<dbReference type="GO" id="GO:0006310">
    <property type="term" value="P:DNA recombination"/>
    <property type="evidence" value="ECO:0007669"/>
    <property type="project" value="UniProtKB-KW"/>
</dbReference>
<comment type="caution">
    <text evidence="5">The sequence shown here is derived from an EMBL/GenBank/DDBJ whole genome shotgun (WGS) entry which is preliminary data.</text>
</comment>
<dbReference type="GO" id="GO:0000723">
    <property type="term" value="P:telomere maintenance"/>
    <property type="evidence" value="ECO:0007669"/>
    <property type="project" value="InterPro"/>
</dbReference>
<dbReference type="SUPFAM" id="SSF52540">
    <property type="entry name" value="P-loop containing nucleoside triphosphate hydrolases"/>
    <property type="match status" value="1"/>
</dbReference>
<dbReference type="EMBL" id="JACGWJ010000026">
    <property type="protein sequence ID" value="KAL0312258.1"/>
    <property type="molecule type" value="Genomic_DNA"/>
</dbReference>
<dbReference type="EC" id="5.6.2.3" evidence="1"/>
<dbReference type="InterPro" id="IPR027417">
    <property type="entry name" value="P-loop_NTPase"/>
</dbReference>
<dbReference type="GO" id="GO:0016787">
    <property type="term" value="F:hydrolase activity"/>
    <property type="evidence" value="ECO:0007669"/>
    <property type="project" value="UniProtKB-KW"/>
</dbReference>
<feature type="domain" description="Helitron helicase-like" evidence="4">
    <location>
        <begin position="337"/>
        <end position="489"/>
    </location>
</feature>
<reference evidence="5" key="1">
    <citation type="submission" date="2020-06" db="EMBL/GenBank/DDBJ databases">
        <authorList>
            <person name="Li T."/>
            <person name="Hu X."/>
            <person name="Zhang T."/>
            <person name="Song X."/>
            <person name="Zhang H."/>
            <person name="Dai N."/>
            <person name="Sheng W."/>
            <person name="Hou X."/>
            <person name="Wei L."/>
        </authorList>
    </citation>
    <scope>NUCLEOTIDE SEQUENCE</scope>
    <source>
        <strain evidence="5">G02</strain>
        <tissue evidence="5">Leaf</tissue>
    </source>
</reference>
<reference evidence="5" key="2">
    <citation type="journal article" date="2024" name="Plant">
        <title>Genomic evolution and insights into agronomic trait innovations of Sesamum species.</title>
        <authorList>
            <person name="Miao H."/>
            <person name="Wang L."/>
            <person name="Qu L."/>
            <person name="Liu H."/>
            <person name="Sun Y."/>
            <person name="Le M."/>
            <person name="Wang Q."/>
            <person name="Wei S."/>
            <person name="Zheng Y."/>
            <person name="Lin W."/>
            <person name="Duan Y."/>
            <person name="Cao H."/>
            <person name="Xiong S."/>
            <person name="Wang X."/>
            <person name="Wei L."/>
            <person name="Li C."/>
            <person name="Ma Q."/>
            <person name="Ju M."/>
            <person name="Zhao R."/>
            <person name="Li G."/>
            <person name="Mu C."/>
            <person name="Tian Q."/>
            <person name="Mei H."/>
            <person name="Zhang T."/>
            <person name="Gao T."/>
            <person name="Zhang H."/>
        </authorList>
    </citation>
    <scope>NUCLEOTIDE SEQUENCE</scope>
    <source>
        <strain evidence="5">G02</strain>
    </source>
</reference>
<evidence type="ECO:0000313" key="5">
    <source>
        <dbReference type="EMBL" id="KAL0312258.1"/>
    </source>
</evidence>
<proteinExistence type="inferred from homology"/>
<gene>
    <name evidence="5" type="ORF">Sradi_5625100</name>
</gene>
<accession>A0AAW2L0A6</accession>
<keyword evidence="1" id="KW-0378">Hydrolase</keyword>
<keyword evidence="1" id="KW-0234">DNA repair</keyword>
<keyword evidence="1" id="KW-0227">DNA damage</keyword>
<keyword evidence="1" id="KW-0067">ATP-binding</keyword>
<keyword evidence="1" id="KW-0347">Helicase</keyword>
<evidence type="ECO:0000259" key="4">
    <source>
        <dbReference type="Pfam" id="PF14214"/>
    </source>
</evidence>
<dbReference type="PANTHER" id="PTHR10492:SF94">
    <property type="entry name" value="ATP-DEPENDENT DNA HELICASE"/>
    <property type="match status" value="1"/>
</dbReference>